<dbReference type="Proteomes" id="UP001153737">
    <property type="component" value="Chromosome 2"/>
</dbReference>
<gene>
    <name evidence="5" type="ORF">PHAECO_LOCUS6215</name>
</gene>
<protein>
    <recommendedName>
        <fullName evidence="2">ubiquitinyl hydrolase 1</fullName>
        <ecNumber evidence="2">3.4.19.12</ecNumber>
    </recommendedName>
</protein>
<dbReference type="PANTHER" id="PTHR21646:SF23">
    <property type="entry name" value="UBIQUITIN CARBOXYL-TERMINAL HYDROLASE USP2"/>
    <property type="match status" value="1"/>
</dbReference>
<accession>A0A9N9SD91</accession>
<dbReference type="InterPro" id="IPR001394">
    <property type="entry name" value="Peptidase_C19_UCH"/>
</dbReference>
<dbReference type="EC" id="3.4.19.12" evidence="2"/>
<dbReference type="Gene3D" id="3.90.70.10">
    <property type="entry name" value="Cysteine proteinases"/>
    <property type="match status" value="1"/>
</dbReference>
<reference evidence="5" key="1">
    <citation type="submission" date="2022-01" db="EMBL/GenBank/DDBJ databases">
        <authorList>
            <person name="King R."/>
        </authorList>
    </citation>
    <scope>NUCLEOTIDE SEQUENCE</scope>
</reference>
<dbReference type="GO" id="GO:0016579">
    <property type="term" value="P:protein deubiquitination"/>
    <property type="evidence" value="ECO:0007669"/>
    <property type="project" value="InterPro"/>
</dbReference>
<dbReference type="PANTHER" id="PTHR21646">
    <property type="entry name" value="UBIQUITIN CARBOXYL-TERMINAL HYDROLASE"/>
    <property type="match status" value="1"/>
</dbReference>
<evidence type="ECO:0000256" key="1">
    <source>
        <dbReference type="ARBA" id="ARBA00000707"/>
    </source>
</evidence>
<dbReference type="PROSITE" id="PS50235">
    <property type="entry name" value="USP_3"/>
    <property type="match status" value="1"/>
</dbReference>
<organism evidence="5 6">
    <name type="scientific">Phaedon cochleariae</name>
    <name type="common">Mustard beetle</name>
    <dbReference type="NCBI Taxonomy" id="80249"/>
    <lineage>
        <taxon>Eukaryota</taxon>
        <taxon>Metazoa</taxon>
        <taxon>Ecdysozoa</taxon>
        <taxon>Arthropoda</taxon>
        <taxon>Hexapoda</taxon>
        <taxon>Insecta</taxon>
        <taxon>Pterygota</taxon>
        <taxon>Neoptera</taxon>
        <taxon>Endopterygota</taxon>
        <taxon>Coleoptera</taxon>
        <taxon>Polyphaga</taxon>
        <taxon>Cucujiformia</taxon>
        <taxon>Chrysomeloidea</taxon>
        <taxon>Chrysomelidae</taxon>
        <taxon>Chrysomelinae</taxon>
        <taxon>Chrysomelini</taxon>
        <taxon>Phaedon</taxon>
    </lineage>
</organism>
<keyword evidence="6" id="KW-1185">Reference proteome</keyword>
<dbReference type="AlphaFoldDB" id="A0A9N9SD91"/>
<evidence type="ECO:0000256" key="2">
    <source>
        <dbReference type="ARBA" id="ARBA00012759"/>
    </source>
</evidence>
<evidence type="ECO:0000313" key="6">
    <source>
        <dbReference type="Proteomes" id="UP001153737"/>
    </source>
</evidence>
<comment type="catalytic activity">
    <reaction evidence="1">
        <text>Thiol-dependent hydrolysis of ester, thioester, amide, peptide and isopeptide bonds formed by the C-terminal Gly of ubiquitin (a 76-residue protein attached to proteins as an intracellular targeting signal).</text>
        <dbReference type="EC" id="3.4.19.12"/>
    </reaction>
</comment>
<reference evidence="5" key="2">
    <citation type="submission" date="2022-10" db="EMBL/GenBank/DDBJ databases">
        <authorList>
            <consortium name="ENA_rothamsted_submissions"/>
            <consortium name="culmorum"/>
            <person name="King R."/>
        </authorList>
    </citation>
    <scope>NUCLEOTIDE SEQUENCE</scope>
</reference>
<dbReference type="GO" id="GO:0004843">
    <property type="term" value="F:cysteine-type deubiquitinase activity"/>
    <property type="evidence" value="ECO:0007669"/>
    <property type="project" value="UniProtKB-EC"/>
</dbReference>
<dbReference type="Pfam" id="PF00443">
    <property type="entry name" value="UCH"/>
    <property type="match status" value="1"/>
</dbReference>
<name>A0A9N9SD91_PHACE</name>
<feature type="compositionally biased region" description="Polar residues" evidence="3">
    <location>
        <begin position="122"/>
        <end position="132"/>
    </location>
</feature>
<feature type="domain" description="USP" evidence="4">
    <location>
        <begin position="1"/>
        <end position="103"/>
    </location>
</feature>
<evidence type="ECO:0000256" key="3">
    <source>
        <dbReference type="SAM" id="MobiDB-lite"/>
    </source>
</evidence>
<evidence type="ECO:0000259" key="4">
    <source>
        <dbReference type="PROSITE" id="PS50235"/>
    </source>
</evidence>
<dbReference type="InterPro" id="IPR050185">
    <property type="entry name" value="Ub_carboxyl-term_hydrolase"/>
</dbReference>
<proteinExistence type="predicted"/>
<sequence length="132" mass="14912">MLVIHLKRFSLTEEFSEKLNTIVDFPLIGLDMSLYAAKDIVPCPYNVYAISNHSGTTYSGHYTAHCRHLYTKIWHEYNDSLISSISSNSLVSGDAYALFTKKRPTQNTNSTTDFKTPLLVTTDPNTNKMVTQ</sequence>
<dbReference type="InterPro" id="IPR038765">
    <property type="entry name" value="Papain-like_cys_pep_sf"/>
</dbReference>
<dbReference type="EMBL" id="OU896708">
    <property type="protein sequence ID" value="CAG9818531.1"/>
    <property type="molecule type" value="Genomic_DNA"/>
</dbReference>
<dbReference type="SUPFAM" id="SSF54001">
    <property type="entry name" value="Cysteine proteinases"/>
    <property type="match status" value="1"/>
</dbReference>
<feature type="region of interest" description="Disordered" evidence="3">
    <location>
        <begin position="108"/>
        <end position="132"/>
    </location>
</feature>
<dbReference type="OrthoDB" id="265306at2759"/>
<evidence type="ECO:0000313" key="5">
    <source>
        <dbReference type="EMBL" id="CAG9818531.1"/>
    </source>
</evidence>
<dbReference type="InterPro" id="IPR028889">
    <property type="entry name" value="USP"/>
</dbReference>